<reference evidence="7 8" key="1">
    <citation type="submission" date="2019-06" db="EMBL/GenBank/DDBJ databases">
        <title>Draft genome sequence of Methanolobus vulcani B1d.</title>
        <authorList>
            <person name="Creighbaum A.J."/>
            <person name="Ticak T."/>
            <person name="Hariraju D."/>
            <person name="Arivett B.A."/>
            <person name="Ferguson D.J.Jr."/>
        </authorList>
    </citation>
    <scope>NUCLEOTIDE SEQUENCE [LARGE SCALE GENOMIC DNA]</scope>
    <source>
        <strain evidence="7 8">B1d</strain>
    </source>
</reference>
<dbReference type="CDD" id="cd01335">
    <property type="entry name" value="Radical_SAM"/>
    <property type="match status" value="1"/>
</dbReference>
<evidence type="ECO:0000256" key="1">
    <source>
        <dbReference type="ARBA" id="ARBA00022691"/>
    </source>
</evidence>
<dbReference type="InterPro" id="IPR040087">
    <property type="entry name" value="MJ0021-like"/>
</dbReference>
<protein>
    <submittedName>
        <fullName evidence="7">Radical SAM protein</fullName>
    </submittedName>
</protein>
<keyword evidence="4" id="KW-0411">Iron-sulfur</keyword>
<dbReference type="Pfam" id="PF26257">
    <property type="entry name" value="DUF8061"/>
    <property type="match status" value="1"/>
</dbReference>
<organism evidence="7 8">
    <name type="scientific">Methanolobus vulcani</name>
    <dbReference type="NCBI Taxonomy" id="38026"/>
    <lineage>
        <taxon>Archaea</taxon>
        <taxon>Methanobacteriati</taxon>
        <taxon>Methanobacteriota</taxon>
        <taxon>Stenosarchaea group</taxon>
        <taxon>Methanomicrobia</taxon>
        <taxon>Methanosarcinales</taxon>
        <taxon>Methanosarcinaceae</taxon>
        <taxon>Methanolobus</taxon>
    </lineage>
</organism>
<dbReference type="InterPro" id="IPR058374">
    <property type="entry name" value="DUF8061"/>
</dbReference>
<keyword evidence="2" id="KW-0479">Metal-binding</keyword>
<dbReference type="PANTHER" id="PTHR43288">
    <property type="entry name" value="BIOTIN SYNTHASE-RELATED PROTEIN, RADICAL SAM SUPERFAMILY"/>
    <property type="match status" value="1"/>
</dbReference>
<evidence type="ECO:0000256" key="2">
    <source>
        <dbReference type="ARBA" id="ARBA00022723"/>
    </source>
</evidence>
<dbReference type="AlphaFoldDB" id="A0A7Z8KN62"/>
<evidence type="ECO:0000313" key="7">
    <source>
        <dbReference type="EMBL" id="TQD25234.1"/>
    </source>
</evidence>
<gene>
    <name evidence="7" type="ORF">FKV42_09315</name>
</gene>
<dbReference type="InterPro" id="IPR058240">
    <property type="entry name" value="rSAM_sf"/>
</dbReference>
<proteinExistence type="predicted"/>
<evidence type="ECO:0000313" key="8">
    <source>
        <dbReference type="Proteomes" id="UP000319335"/>
    </source>
</evidence>
<dbReference type="SFLD" id="SFLDS00029">
    <property type="entry name" value="Radical_SAM"/>
    <property type="match status" value="1"/>
</dbReference>
<accession>A0A7Z8KN62</accession>
<feature type="domain" description="DUF8061" evidence="6">
    <location>
        <begin position="272"/>
        <end position="350"/>
    </location>
</feature>
<comment type="caution">
    <text evidence="7">The sequence shown here is derived from an EMBL/GenBank/DDBJ whole genome shotgun (WGS) entry which is preliminary data.</text>
</comment>
<evidence type="ECO:0000259" key="6">
    <source>
        <dbReference type="Pfam" id="PF26257"/>
    </source>
</evidence>
<dbReference type="Pfam" id="PF04055">
    <property type="entry name" value="Radical_SAM"/>
    <property type="match status" value="1"/>
</dbReference>
<keyword evidence="1" id="KW-0949">S-adenosyl-L-methionine</keyword>
<dbReference type="GO" id="GO:0046872">
    <property type="term" value="F:metal ion binding"/>
    <property type="evidence" value="ECO:0007669"/>
    <property type="project" value="UniProtKB-KW"/>
</dbReference>
<dbReference type="PANTHER" id="PTHR43288:SF1">
    <property type="entry name" value="GLYCYL-RADICAL ENZYME ACTIVATING ENZYME MJ0021-RELATED"/>
    <property type="match status" value="1"/>
</dbReference>
<dbReference type="SFLD" id="SFLDG01108">
    <property type="entry name" value="Uncharacterised_Radical_SAM_Su"/>
    <property type="match status" value="1"/>
</dbReference>
<dbReference type="Gene3D" id="3.20.20.70">
    <property type="entry name" value="Aldolase class I"/>
    <property type="match status" value="1"/>
</dbReference>
<evidence type="ECO:0000259" key="5">
    <source>
        <dbReference type="Pfam" id="PF04055"/>
    </source>
</evidence>
<evidence type="ECO:0000256" key="3">
    <source>
        <dbReference type="ARBA" id="ARBA00023004"/>
    </source>
</evidence>
<keyword evidence="8" id="KW-1185">Reference proteome</keyword>
<dbReference type="Proteomes" id="UP000319335">
    <property type="component" value="Unassembled WGS sequence"/>
</dbReference>
<keyword evidence="3" id="KW-0408">Iron</keyword>
<dbReference type="GO" id="GO:0003824">
    <property type="term" value="F:catalytic activity"/>
    <property type="evidence" value="ECO:0007669"/>
    <property type="project" value="InterPro"/>
</dbReference>
<dbReference type="RefSeq" id="WP_154809961.1">
    <property type="nucleotide sequence ID" value="NZ_VIAQ01000015.1"/>
</dbReference>
<feature type="domain" description="Radical SAM core" evidence="5">
    <location>
        <begin position="33"/>
        <end position="137"/>
    </location>
</feature>
<dbReference type="SUPFAM" id="SSF102114">
    <property type="entry name" value="Radical SAM enzymes"/>
    <property type="match status" value="1"/>
</dbReference>
<dbReference type="InterPro" id="IPR007197">
    <property type="entry name" value="rSAM"/>
</dbReference>
<evidence type="ECO:0000256" key="4">
    <source>
        <dbReference type="ARBA" id="ARBA00023014"/>
    </source>
</evidence>
<dbReference type="EMBL" id="VIAQ01000015">
    <property type="protein sequence ID" value="TQD25234.1"/>
    <property type="molecule type" value="Genomic_DNA"/>
</dbReference>
<name>A0A7Z8KN62_9EURY</name>
<dbReference type="GO" id="GO:0051536">
    <property type="term" value="F:iron-sulfur cluster binding"/>
    <property type="evidence" value="ECO:0007669"/>
    <property type="project" value="UniProtKB-KW"/>
</dbReference>
<sequence length="350" mass="39702">MSKVIQGEAGSFYSFLSDGCKLCQQGAKMVLFVTGICKKDCFYCPVSEERRTDMTYANERKVLSDQDVIDEALQMDALGTGITGGEPLLKKERVIHYIRLLKDNFGQQHHIHMYTSTAPDFNTLKELAEAGLDEIRFHPPEKAWNELEETGYADSIKFAKELGIETGIEIPSIAGVEYVGHFVNSVECFLNLNELEFSDTNSEALKKLGYSLIDDVSNAVAGSERYACEVANDCKKMHFCSSSYKDAVQLRKRLIRIAENTARPFDDIGEEGTIYYGHIECAENDRDSVYEELIHMEVPAEMMETKSTGIDLAWWILEDIEEFIKKSGRKLYIIERYPFEDGLIVEKIPL</sequence>
<dbReference type="InterPro" id="IPR013785">
    <property type="entry name" value="Aldolase_TIM"/>
</dbReference>
<dbReference type="OrthoDB" id="372128at2157"/>